<reference evidence="1 2" key="1">
    <citation type="journal article" date="2020" name="bioRxiv">
        <title>Metabolic contributions of an alphaproteobacterial endosymbiont in the apicomplexan Cardiosporidium cionae.</title>
        <authorList>
            <person name="Hunter E.S."/>
            <person name="Paight C.J."/>
            <person name="Lane C.E."/>
        </authorList>
    </citation>
    <scope>NUCLEOTIDE SEQUENCE [LARGE SCALE GENOMIC DNA]</scope>
    <source>
        <strain evidence="1">ESH_2018</strain>
    </source>
</reference>
<keyword evidence="2" id="KW-1185">Reference proteome</keyword>
<protein>
    <submittedName>
        <fullName evidence="1">Molybdopterin converting factor, subunit 2 protein</fullName>
    </submittedName>
</protein>
<dbReference type="EMBL" id="JADAQX010000034">
    <property type="protein sequence ID" value="KAF8822653.1"/>
    <property type="molecule type" value="Genomic_DNA"/>
</dbReference>
<dbReference type="SUPFAM" id="SSF54690">
    <property type="entry name" value="Molybdopterin synthase subunit MoaE"/>
    <property type="match status" value="1"/>
</dbReference>
<dbReference type="InterPro" id="IPR036563">
    <property type="entry name" value="MoaE_sf"/>
</dbReference>
<gene>
    <name evidence="1" type="ORF">IE077_003194</name>
</gene>
<accession>A0ABQ7JF45</accession>
<dbReference type="InterPro" id="IPR003448">
    <property type="entry name" value="Mopterin_biosynth_MoaE"/>
</dbReference>
<evidence type="ECO:0000313" key="2">
    <source>
        <dbReference type="Proteomes" id="UP000823046"/>
    </source>
</evidence>
<name>A0ABQ7JF45_9APIC</name>
<evidence type="ECO:0000313" key="1">
    <source>
        <dbReference type="EMBL" id="KAF8822653.1"/>
    </source>
</evidence>
<dbReference type="Gene3D" id="3.90.1170.40">
    <property type="entry name" value="Molybdopterin biosynthesis MoaE subunit"/>
    <property type="match status" value="1"/>
</dbReference>
<organism evidence="1 2">
    <name type="scientific">Cardiosporidium cionae</name>
    <dbReference type="NCBI Taxonomy" id="476202"/>
    <lineage>
        <taxon>Eukaryota</taxon>
        <taxon>Sar</taxon>
        <taxon>Alveolata</taxon>
        <taxon>Apicomplexa</taxon>
        <taxon>Aconoidasida</taxon>
        <taxon>Nephromycida</taxon>
        <taxon>Cardiosporidium</taxon>
    </lineage>
</organism>
<proteinExistence type="predicted"/>
<dbReference type="Pfam" id="PF02391">
    <property type="entry name" value="MoaE"/>
    <property type="match status" value="1"/>
</dbReference>
<dbReference type="CDD" id="cd00756">
    <property type="entry name" value="MoaE"/>
    <property type="match status" value="1"/>
</dbReference>
<sequence length="170" mass="19010">MKSAPPVNLEPFVLSNYLKMGIEDRISVAFRDSPLDISHILRQIASPQCGGTSLFIGSTRENSRGKLVLKLYYEAYQNMATRIIRSFCDGVLKSFPGIVKIAIVHKLGDCMVGEHGIIIGVSAEHRHDAISACHSLIDQIKRSAPIWKKEFYEDGSAWLENSEWQNNTCT</sequence>
<dbReference type="Proteomes" id="UP000823046">
    <property type="component" value="Unassembled WGS sequence"/>
</dbReference>
<comment type="caution">
    <text evidence="1">The sequence shown here is derived from an EMBL/GenBank/DDBJ whole genome shotgun (WGS) entry which is preliminary data.</text>
</comment>
<dbReference type="PANTHER" id="PTHR23404">
    <property type="entry name" value="MOLYBDOPTERIN SYNTHASE RELATED"/>
    <property type="match status" value="1"/>
</dbReference>